<keyword evidence="1" id="KW-0732">Signal</keyword>
<dbReference type="Proteomes" id="UP000292957">
    <property type="component" value="Unassembled WGS sequence"/>
</dbReference>
<protein>
    <submittedName>
        <fullName evidence="2">Uncharacterized protein</fullName>
    </submittedName>
</protein>
<evidence type="ECO:0000256" key="1">
    <source>
        <dbReference type="SAM" id="SignalP"/>
    </source>
</evidence>
<accession>A0A4Q9N2E8</accession>
<sequence length="196" mass="21286">MFTATMLLRVAVAAFVASLAFVTAMPSFEGYTSWDSIGNLVPGMSYLEGLGPATTQGAANHVPFYLSIAATRGNPGNLTMYRNRSPPLFYIHQSQLWHYHNESTILPVNVHNSSGAGQLPLQMIAGTKPDGVPGGRWRWQGTMLFYENGAQDNQGLFYSCADVNGLNGMFLFLQCSPPPPGCTPFTVHSFSSNRMA</sequence>
<dbReference type="EMBL" id="ML143393">
    <property type="protein sequence ID" value="TBU32896.1"/>
    <property type="molecule type" value="Genomic_DNA"/>
</dbReference>
<evidence type="ECO:0000313" key="2">
    <source>
        <dbReference type="EMBL" id="TBU32896.1"/>
    </source>
</evidence>
<dbReference type="OrthoDB" id="3229881at2759"/>
<reference evidence="2" key="1">
    <citation type="submission" date="2019-01" db="EMBL/GenBank/DDBJ databases">
        <title>Draft genome sequences of three monokaryotic isolates of the white-rot basidiomycete fungus Dichomitus squalens.</title>
        <authorList>
            <consortium name="DOE Joint Genome Institute"/>
            <person name="Lopez S.C."/>
            <person name="Andreopoulos B."/>
            <person name="Pangilinan J."/>
            <person name="Lipzen A."/>
            <person name="Riley R."/>
            <person name="Ahrendt S."/>
            <person name="Ng V."/>
            <person name="Barry K."/>
            <person name="Daum C."/>
            <person name="Grigoriev I.V."/>
            <person name="Hilden K.S."/>
            <person name="Makela M.R."/>
            <person name="de Vries R.P."/>
        </authorList>
    </citation>
    <scope>NUCLEOTIDE SEQUENCE [LARGE SCALE GENOMIC DNA]</scope>
    <source>
        <strain evidence="2">OM18370.1</strain>
    </source>
</reference>
<gene>
    <name evidence="2" type="ORF">BD311DRAFT_736607</name>
</gene>
<organism evidence="2">
    <name type="scientific">Dichomitus squalens</name>
    <dbReference type="NCBI Taxonomy" id="114155"/>
    <lineage>
        <taxon>Eukaryota</taxon>
        <taxon>Fungi</taxon>
        <taxon>Dikarya</taxon>
        <taxon>Basidiomycota</taxon>
        <taxon>Agaricomycotina</taxon>
        <taxon>Agaricomycetes</taxon>
        <taxon>Polyporales</taxon>
        <taxon>Polyporaceae</taxon>
        <taxon>Dichomitus</taxon>
    </lineage>
</organism>
<feature type="chain" id="PRO_5020957982" evidence="1">
    <location>
        <begin position="25"/>
        <end position="196"/>
    </location>
</feature>
<name>A0A4Q9N2E8_9APHY</name>
<dbReference type="AlphaFoldDB" id="A0A4Q9N2E8"/>
<feature type="signal peptide" evidence="1">
    <location>
        <begin position="1"/>
        <end position="24"/>
    </location>
</feature>
<proteinExistence type="predicted"/>